<organism evidence="1 2">
    <name type="scientific">Helicobacter pylori PZ5080</name>
    <dbReference type="NCBI Taxonomy" id="1337394"/>
    <lineage>
        <taxon>Bacteria</taxon>
        <taxon>Pseudomonadati</taxon>
        <taxon>Campylobacterota</taxon>
        <taxon>Epsilonproteobacteria</taxon>
        <taxon>Campylobacterales</taxon>
        <taxon>Helicobacteraceae</taxon>
        <taxon>Helicobacter</taxon>
    </lineage>
</organism>
<dbReference type="AlphaFoldDB" id="T2SJU3"/>
<proteinExistence type="predicted"/>
<name>T2SJU3_HELPX</name>
<comment type="caution">
    <text evidence="1">The sequence shown here is derived from an EMBL/GenBank/DDBJ whole genome shotgun (WGS) entry which is preliminary data.</text>
</comment>
<protein>
    <submittedName>
        <fullName evidence="1">Uncharacterized protein</fullName>
    </submittedName>
</protein>
<dbReference type="EMBL" id="ASYV01000189">
    <property type="protein sequence ID" value="EQD91749.1"/>
    <property type="molecule type" value="Genomic_DNA"/>
</dbReference>
<sequence length="30" mass="3677">MILKKFLAFLNFITNTPLEQKSNFYLENLW</sequence>
<dbReference type="Proteomes" id="UP000015663">
    <property type="component" value="Unassembled WGS sequence"/>
</dbReference>
<evidence type="ECO:0000313" key="2">
    <source>
        <dbReference type="Proteomes" id="UP000015663"/>
    </source>
</evidence>
<reference evidence="1 2" key="1">
    <citation type="journal article" date="2013" name="Genome Announc.">
        <title>Draft Genome Sequences of Helicobacter pylori Strains Isolated from Regions of Low and High Gastric Cancer Risk in Colombia.</title>
        <authorList>
            <person name="Sheh A."/>
            <person name="Piazuelo M.B."/>
            <person name="Wilson K.T."/>
            <person name="Correa P."/>
            <person name="Fox J.G."/>
        </authorList>
    </citation>
    <scope>NUCLEOTIDE SEQUENCE [LARGE SCALE GENOMIC DNA]</scope>
    <source>
        <strain evidence="1 2">PZ5080</strain>
    </source>
</reference>
<accession>T2SJU3</accession>
<gene>
    <name evidence="1" type="ORF">L934_09420</name>
</gene>
<evidence type="ECO:0000313" key="1">
    <source>
        <dbReference type="EMBL" id="EQD91749.1"/>
    </source>
</evidence>